<gene>
    <name evidence="2" type="ORF">GCM10009858_26430</name>
</gene>
<evidence type="ECO:0000256" key="1">
    <source>
        <dbReference type="SAM" id="MobiDB-lite"/>
    </source>
</evidence>
<comment type="caution">
    <text evidence="2">The sequence shown here is derived from an EMBL/GenBank/DDBJ whole genome shotgun (WGS) entry which is preliminary data.</text>
</comment>
<organism evidence="2 3">
    <name type="scientific">Terrabacter carboxydivorans</name>
    <dbReference type="NCBI Taxonomy" id="619730"/>
    <lineage>
        <taxon>Bacteria</taxon>
        <taxon>Bacillati</taxon>
        <taxon>Actinomycetota</taxon>
        <taxon>Actinomycetes</taxon>
        <taxon>Micrococcales</taxon>
        <taxon>Intrasporangiaceae</taxon>
        <taxon>Terrabacter</taxon>
    </lineage>
</organism>
<protein>
    <recommendedName>
        <fullName evidence="4">Chemotaxis protein</fullName>
    </recommendedName>
</protein>
<dbReference type="RefSeq" id="WP_344255391.1">
    <property type="nucleotide sequence ID" value="NZ_BAAARE010000011.1"/>
</dbReference>
<name>A0ABN3LN47_9MICO</name>
<dbReference type="Proteomes" id="UP001500730">
    <property type="component" value="Unassembled WGS sequence"/>
</dbReference>
<sequence length="99" mass="9684">MSSTDESGAGMADTDINSADPDGTNPPERDSTAAEGSGDDADRGNLDGSNAVDEPRDRSLDQAASGAGGNGSFDDGADDPADGAASDTYDAGQDNGLNG</sequence>
<evidence type="ECO:0000313" key="2">
    <source>
        <dbReference type="EMBL" id="GAA2487206.1"/>
    </source>
</evidence>
<dbReference type="EMBL" id="BAAARE010000011">
    <property type="protein sequence ID" value="GAA2487206.1"/>
    <property type="molecule type" value="Genomic_DNA"/>
</dbReference>
<evidence type="ECO:0000313" key="3">
    <source>
        <dbReference type="Proteomes" id="UP001500730"/>
    </source>
</evidence>
<evidence type="ECO:0008006" key="4">
    <source>
        <dbReference type="Google" id="ProtNLM"/>
    </source>
</evidence>
<accession>A0ABN3LN47</accession>
<reference evidence="2 3" key="1">
    <citation type="journal article" date="2019" name="Int. J. Syst. Evol. Microbiol.">
        <title>The Global Catalogue of Microorganisms (GCM) 10K type strain sequencing project: providing services to taxonomists for standard genome sequencing and annotation.</title>
        <authorList>
            <consortium name="The Broad Institute Genomics Platform"/>
            <consortium name="The Broad Institute Genome Sequencing Center for Infectious Disease"/>
            <person name="Wu L."/>
            <person name="Ma J."/>
        </authorList>
    </citation>
    <scope>NUCLEOTIDE SEQUENCE [LARGE SCALE GENOMIC DNA]</scope>
    <source>
        <strain evidence="2 3">JCM 16259</strain>
    </source>
</reference>
<proteinExistence type="predicted"/>
<feature type="region of interest" description="Disordered" evidence="1">
    <location>
        <begin position="1"/>
        <end position="99"/>
    </location>
</feature>
<keyword evidence="3" id="KW-1185">Reference proteome</keyword>